<feature type="region of interest" description="Disordered" evidence="1">
    <location>
        <begin position="225"/>
        <end position="255"/>
    </location>
</feature>
<protein>
    <submittedName>
        <fullName evidence="2">Uncharacterized protein</fullName>
    </submittedName>
</protein>
<evidence type="ECO:0000256" key="1">
    <source>
        <dbReference type="SAM" id="MobiDB-lite"/>
    </source>
</evidence>
<proteinExistence type="predicted"/>
<name>A0A2T2P0E4_CORCC</name>
<feature type="compositionally biased region" description="Gly residues" evidence="1">
    <location>
        <begin position="174"/>
        <end position="185"/>
    </location>
</feature>
<evidence type="ECO:0000313" key="2">
    <source>
        <dbReference type="EMBL" id="PSN71151.1"/>
    </source>
</evidence>
<dbReference type="Proteomes" id="UP000240883">
    <property type="component" value="Unassembled WGS sequence"/>
</dbReference>
<keyword evidence="3" id="KW-1185">Reference proteome</keyword>
<dbReference type="AlphaFoldDB" id="A0A2T2P0E4"/>
<feature type="compositionally biased region" description="Basic and acidic residues" evidence="1">
    <location>
        <begin position="246"/>
        <end position="255"/>
    </location>
</feature>
<gene>
    <name evidence="2" type="ORF">BS50DRAFT_660142</name>
</gene>
<dbReference type="EMBL" id="KZ678131">
    <property type="protein sequence ID" value="PSN71151.1"/>
    <property type="molecule type" value="Genomic_DNA"/>
</dbReference>
<feature type="compositionally biased region" description="Low complexity" evidence="1">
    <location>
        <begin position="147"/>
        <end position="156"/>
    </location>
</feature>
<accession>A0A2T2P0E4</accession>
<evidence type="ECO:0000313" key="3">
    <source>
        <dbReference type="Proteomes" id="UP000240883"/>
    </source>
</evidence>
<sequence>MGGCTWAAAPFDDDDHHHHHADGDFVGVEGLAKLNIALCVPAVPVVRGAGCWLLFRRTRGSLVPCRGLAGPWSVLDEERRWTGAVGGTLSWWPCASITSPSNPFQSIWSRTLGILSRRTLKEIRHGQPACSTSSLGRLVAGRRPTWSSSSSSSNNSRQRHCGVKRRDETSHGGEQQGGWAGGRGRNGSRRGRVGVLATAPGCISHSTSPHGGGACPDSLDLGRGAARPLLSRGPYSQSSSGLRRPAAAEREKTREGLVRADTGGHCRTAAEGEVTMPWHGVSAGAGAGAGGGGIASADCNPQWPCKARGGDVDEAVAVGVDCCPKWQATITQQRRALCSPWTA</sequence>
<feature type="region of interest" description="Disordered" evidence="1">
    <location>
        <begin position="141"/>
        <end position="191"/>
    </location>
</feature>
<reference evidence="2 3" key="1">
    <citation type="journal article" date="2018" name="Front. Microbiol.">
        <title>Genome-Wide Analysis of Corynespora cassiicola Leaf Fall Disease Putative Effectors.</title>
        <authorList>
            <person name="Lopez D."/>
            <person name="Ribeiro S."/>
            <person name="Label P."/>
            <person name="Fumanal B."/>
            <person name="Venisse J.S."/>
            <person name="Kohler A."/>
            <person name="de Oliveira R.R."/>
            <person name="Labutti K."/>
            <person name="Lipzen A."/>
            <person name="Lail K."/>
            <person name="Bauer D."/>
            <person name="Ohm R.A."/>
            <person name="Barry K.W."/>
            <person name="Spatafora J."/>
            <person name="Grigoriev I.V."/>
            <person name="Martin F.M."/>
            <person name="Pujade-Renaud V."/>
        </authorList>
    </citation>
    <scope>NUCLEOTIDE SEQUENCE [LARGE SCALE GENOMIC DNA]</scope>
    <source>
        <strain evidence="2 3">Philippines</strain>
    </source>
</reference>
<organism evidence="2 3">
    <name type="scientific">Corynespora cassiicola Philippines</name>
    <dbReference type="NCBI Taxonomy" id="1448308"/>
    <lineage>
        <taxon>Eukaryota</taxon>
        <taxon>Fungi</taxon>
        <taxon>Dikarya</taxon>
        <taxon>Ascomycota</taxon>
        <taxon>Pezizomycotina</taxon>
        <taxon>Dothideomycetes</taxon>
        <taxon>Pleosporomycetidae</taxon>
        <taxon>Pleosporales</taxon>
        <taxon>Corynesporascaceae</taxon>
        <taxon>Corynespora</taxon>
    </lineage>
</organism>